<protein>
    <submittedName>
        <fullName evidence="1">Uncharacterized protein</fullName>
    </submittedName>
</protein>
<proteinExistence type="predicted"/>
<evidence type="ECO:0000313" key="2">
    <source>
        <dbReference type="Proteomes" id="UP000290218"/>
    </source>
</evidence>
<sequence>MSMLTGCRIFNVLGGLAVLGLLAGCFETKQEFTLNPDGSGKVVHSSTFQTMDITGGGQGGTEKQAKAAVAELLTKAKGVDAWRDVSHEILEDGRISFKGTAYFRNLSDLDIPNQTMLEFDWVRDGGTGTLSLRAKDKREGKKAAKTADENLTPQQAAAKIKEGRAKYQQMKPMMAMIMGAMKHEVVFHLPGRAGKSTAFQKDGAGGLSLSFDGAKMLGAMDALINDDTWMARNSGVMDPEAGPPMDEEMSKLLFGEKGPVQATVTGLGNSAVFDYEAEVAAAQEEFAALRAELGAGPVAAAAPAQSGELKSVRVLGVRLVREVPEGISVRPFNEEPGYSVALLAELPGSVLALTEECALETAVADDGTDLLPESEWSRRISFPSLSEDKTHVMFDAKLALPGRGVKGIREVSGHLQFTVAAGTKEVDLGFAKFAAGTAGKALEAQIESLDGQNLELKIALRPDDIKALFLVVGGNKTELNRRGYSGFNDSYTYTYESEQGFPAKAKLVVETYADLQTFTAPFKVENLTLLGEPAE</sequence>
<keyword evidence="2" id="KW-1185">Reference proteome</keyword>
<organism evidence="1 2">
    <name type="scientific">Oleiharenicola lentus</name>
    <dbReference type="NCBI Taxonomy" id="2508720"/>
    <lineage>
        <taxon>Bacteria</taxon>
        <taxon>Pseudomonadati</taxon>
        <taxon>Verrucomicrobiota</taxon>
        <taxon>Opitutia</taxon>
        <taxon>Opitutales</taxon>
        <taxon>Opitutaceae</taxon>
        <taxon>Oleiharenicola</taxon>
    </lineage>
</organism>
<gene>
    <name evidence="1" type="ORF">ESB00_13865</name>
</gene>
<dbReference type="RefSeq" id="WP_129048395.1">
    <property type="nucleotide sequence ID" value="NZ_SDHX01000002.1"/>
</dbReference>
<comment type="caution">
    <text evidence="1">The sequence shown here is derived from an EMBL/GenBank/DDBJ whole genome shotgun (WGS) entry which is preliminary data.</text>
</comment>
<evidence type="ECO:0000313" key="1">
    <source>
        <dbReference type="EMBL" id="RXK52803.1"/>
    </source>
</evidence>
<dbReference type="Proteomes" id="UP000290218">
    <property type="component" value="Unassembled WGS sequence"/>
</dbReference>
<dbReference type="EMBL" id="SDHX01000002">
    <property type="protein sequence ID" value="RXK52803.1"/>
    <property type="molecule type" value="Genomic_DNA"/>
</dbReference>
<name>A0A4Q1C3G1_9BACT</name>
<accession>A0A4Q1C3G1</accession>
<dbReference type="AlphaFoldDB" id="A0A4Q1C3G1"/>
<reference evidence="1 2" key="1">
    <citation type="submission" date="2019-01" db="EMBL/GenBank/DDBJ databases">
        <title>Lacunisphaera sp. strain TWA-58.</title>
        <authorList>
            <person name="Chen W.-M."/>
        </authorList>
    </citation>
    <scope>NUCLEOTIDE SEQUENCE [LARGE SCALE GENOMIC DNA]</scope>
    <source>
        <strain evidence="1 2">TWA-58</strain>
    </source>
</reference>
<dbReference type="OrthoDB" id="9838539at2"/>